<feature type="compositionally biased region" description="Basic and acidic residues" evidence="2">
    <location>
        <begin position="150"/>
        <end position="161"/>
    </location>
</feature>
<name>W3WZA5_PESFW</name>
<dbReference type="EMBL" id="KI912114">
    <property type="protein sequence ID" value="ETS79185.1"/>
    <property type="molecule type" value="Genomic_DNA"/>
</dbReference>
<feature type="compositionally biased region" description="Acidic residues" evidence="2">
    <location>
        <begin position="1895"/>
        <end position="1907"/>
    </location>
</feature>
<feature type="compositionally biased region" description="Gly residues" evidence="2">
    <location>
        <begin position="429"/>
        <end position="438"/>
    </location>
</feature>
<feature type="coiled-coil region" evidence="1">
    <location>
        <begin position="1618"/>
        <end position="1680"/>
    </location>
</feature>
<gene>
    <name evidence="3" type="ORF">PFICI_09038</name>
</gene>
<feature type="compositionally biased region" description="Acidic residues" evidence="2">
    <location>
        <begin position="1915"/>
        <end position="1926"/>
    </location>
</feature>
<proteinExistence type="predicted"/>
<feature type="compositionally biased region" description="Basic and acidic residues" evidence="2">
    <location>
        <begin position="1126"/>
        <end position="1148"/>
    </location>
</feature>
<dbReference type="KEGG" id="pfy:PFICI_09038"/>
<sequence>MPPIERDAPVDWHLRHKHSASTSDQGRALIPMWDSSDPERAPAPLPLNPQSPSTSRASPAIQSAHAALNEKARENAPALMPPLTKRMTDGSPERALVSRPSPHKRTQTLQPSSVRDLGFLLEGPPRRDSVSSIGTSRSPEKSGRPSTPVRGRENEKEKSIDGENAPSPMSNSLTPVMRSSTRKAPLGILGENTPPQSATMLALQNMPPPASSREATPSIEIPKPLSNVTNNSTGILKTQLPVESLSHQILTLTNIATALQKEMALLSRRSRDNATDLMSLKEATHARDEDIRKSLREIIINADHRRDGFRGGLYIEDKPHGSPPSKHARPFSLPRIPSPTSFAVTMDQDSTISSSTMSSVPSLVGDSPATLALLEKIIREMGTKDGQENAVERLTELAERLTGLASSAKVEELIGELKSTSQQLALVPAGGGRGGGNNTRGRHLSFDDDDDDRSHRDMNWSHGGSSPVSQRINAFIQDRDGRRASLPSNRAGEIVNEEVIKVIRGVKDSVAASGGLTSEVKALVRELRGEVLGMGREIGRRIDEVNATVAAGGVIAPADTNEPATKNQMEKIVIEGLDQMRSRMTQLLKDHRRESAESTTAPIDYQEIYNAMKAALNDSQELFSREDELSRDDVLQAVRDAWETYKPEIHVEQLGLERDEVLAVLKQGLEEFAPPETPQGASRDEVFLAVVEGLKQFKPPQVDTPASLSRDEVLEAVRECLEEFEFPVAPSALGNDVSKEDMLEAVKQGLESFEFPDFSNAIVPHAGSVDNSEVIERLQDIMQVIKDEFKAVSAEAKQNVAANGRDTEQVLDATKDGFEELRAHMESYIDRLNGTGSHDDLAQTLAESLNGFQTEISEIVAQASDGSKAMLQEEIESLRDAVNSSLVPHTPQGSDNREVLEALREGLERVRLELLRPHAGTTEVLDAMHEGFGELRATVERIADKPTDLTANDEVLDALRSGLDNLRADIESLREQHRDEIEALREQNKNGIESLREQNQSNLDALRENNGSQIEKAVAPVSGTVSDAVIPADMLKQDDIKNLEVMLTQLRIKVEAMEPSAQADHDHLSKSDIAEMEELLRNNPSKEDLTEVQELIRANLVKPDLSEMEALLRNVQESVAGLAQKDAPKEGADDEEKTPKNLEDAATKEDVEAIETILRNTKARLDDLIDGEQAIRKDHVDTVEALVLETKESLSLLTLHLESVSKKDDINAVESLVTQIIAAFDEMKERAEKSLEDPERVTKTDVDAVEAACLDIKSVIDEVLKPDIAALPTKDDIKGLEEVVREAKVVLDSQVEANEKAFEERQAEIVGVSERVTEVKAFFEEFQTLVKEKLENETSGLEALSKVLEALSSTMDKNATVSDDLKEMFEVMKVEFEDSKNGVAGAKIDNDEKLQATTDTLGAKIDEKIGELIAKYDAFELVMEERHKSGEARDVETEAAVVSTKAVADELKLLIDTLGSTVTESMEKMEEASKTVFTRVDELFTKSEENHSDDKNEHSITRDQVKAAVTAVEGLQGHVVEYQPKILESIKDVLLIVGQHYEHSKTTTTEMQKSIEDVKEKEPELPQLPPVEKYDDTEMHAKLDKLVDHSHAAGKAYAQLDTLDKVHAQVVQTAAEINSFLEAQTKRIEEEREDHEKAQEEAAKKLSETNISLAVAQAEKEHVEANVGALRTEEEELRESILALRTEQEFLARQKTRLTADVSSLETAMQIRREELHAMEARAEGLERRILEGVLDHSRALLMTKSGAKGRDAMSRKRVPTSKSNLAPNHELSPPAPPPTSHRKAVNIAVNGNRASLIPPNPAGASRRILSLSQITNNVPTGGLKRSQSVRTPAAPIGVRKGSWGAGIGKKYGDLGGDKENEPIDSVREDEEPSELDVQPDSTPRQMPLQIEAAPEPEEETDNEIEDLAAVTPPESEESGGDEDNASDSGTLRRSSLGSLGTTVITSTETETADGDSDYDSESYDSRSEWTESALGTESMADTESLVDSTVGTGGELVLHAA</sequence>
<dbReference type="GeneID" id="19274051"/>
<feature type="compositionally biased region" description="Basic and acidic residues" evidence="2">
    <location>
        <begin position="1851"/>
        <end position="1867"/>
    </location>
</feature>
<feature type="compositionally biased region" description="Acidic residues" evidence="2">
    <location>
        <begin position="1951"/>
        <end position="1963"/>
    </location>
</feature>
<evidence type="ECO:0000313" key="4">
    <source>
        <dbReference type="Proteomes" id="UP000030651"/>
    </source>
</evidence>
<dbReference type="RefSeq" id="XP_007835810.1">
    <property type="nucleotide sequence ID" value="XM_007837619.1"/>
</dbReference>
<feature type="region of interest" description="Disordered" evidence="2">
    <location>
        <begin position="1746"/>
        <end position="1783"/>
    </location>
</feature>
<evidence type="ECO:0000313" key="3">
    <source>
        <dbReference type="EMBL" id="ETS79185.1"/>
    </source>
</evidence>
<feature type="compositionally biased region" description="Polar residues" evidence="2">
    <location>
        <begin position="1818"/>
        <end position="1831"/>
    </location>
</feature>
<evidence type="ECO:0000256" key="1">
    <source>
        <dbReference type="SAM" id="Coils"/>
    </source>
</evidence>
<dbReference type="InParanoid" id="W3WZA5"/>
<feature type="compositionally biased region" description="Polar residues" evidence="2">
    <location>
        <begin position="1974"/>
        <end position="1991"/>
    </location>
</feature>
<dbReference type="HOGENOM" id="CLU_000589_0_0_1"/>
<dbReference type="STRING" id="1229662.W3WZA5"/>
<feature type="region of interest" description="Disordered" evidence="2">
    <location>
        <begin position="1818"/>
        <end position="2002"/>
    </location>
</feature>
<protein>
    <submittedName>
        <fullName evidence="3">Uncharacterized protein</fullName>
    </submittedName>
</protein>
<reference evidence="4" key="1">
    <citation type="journal article" date="2015" name="BMC Genomics">
        <title>Genomic and transcriptomic analysis of the endophytic fungus Pestalotiopsis fici reveals its lifestyle and high potential for synthesis of natural products.</title>
        <authorList>
            <person name="Wang X."/>
            <person name="Zhang X."/>
            <person name="Liu L."/>
            <person name="Xiang M."/>
            <person name="Wang W."/>
            <person name="Sun X."/>
            <person name="Che Y."/>
            <person name="Guo L."/>
            <person name="Liu G."/>
            <person name="Guo L."/>
            <person name="Wang C."/>
            <person name="Yin W.B."/>
            <person name="Stadler M."/>
            <person name="Zhang X."/>
            <person name="Liu X."/>
        </authorList>
    </citation>
    <scope>NUCLEOTIDE SEQUENCE [LARGE SCALE GENOMIC DNA]</scope>
    <source>
        <strain evidence="4">W106-1 / CGMCC3.15140</strain>
    </source>
</reference>
<accession>W3WZA5</accession>
<feature type="region of interest" description="Disordered" evidence="2">
    <location>
        <begin position="204"/>
        <end position="225"/>
    </location>
</feature>
<dbReference type="OMA" id="EKYDDSQ"/>
<keyword evidence="1" id="KW-0175">Coiled coil</keyword>
<feature type="coiled-coil region" evidence="1">
    <location>
        <begin position="956"/>
        <end position="1009"/>
    </location>
</feature>
<dbReference type="Proteomes" id="UP000030651">
    <property type="component" value="Unassembled WGS sequence"/>
</dbReference>
<dbReference type="eggNOG" id="ENOG502S40N">
    <property type="taxonomic scope" value="Eukaryota"/>
</dbReference>
<feature type="region of interest" description="Disordered" evidence="2">
    <location>
        <begin position="426"/>
        <end position="470"/>
    </location>
</feature>
<feature type="compositionally biased region" description="Basic and acidic residues" evidence="2">
    <location>
        <begin position="1"/>
        <end position="13"/>
    </location>
</feature>
<evidence type="ECO:0000256" key="2">
    <source>
        <dbReference type="SAM" id="MobiDB-lite"/>
    </source>
</evidence>
<feature type="compositionally biased region" description="Low complexity" evidence="2">
    <location>
        <begin position="1929"/>
        <end position="1950"/>
    </location>
</feature>
<feature type="compositionally biased region" description="Polar residues" evidence="2">
    <location>
        <begin position="50"/>
        <end position="61"/>
    </location>
</feature>
<organism evidence="3 4">
    <name type="scientific">Pestalotiopsis fici (strain W106-1 / CGMCC3.15140)</name>
    <dbReference type="NCBI Taxonomy" id="1229662"/>
    <lineage>
        <taxon>Eukaryota</taxon>
        <taxon>Fungi</taxon>
        <taxon>Dikarya</taxon>
        <taxon>Ascomycota</taxon>
        <taxon>Pezizomycotina</taxon>
        <taxon>Sordariomycetes</taxon>
        <taxon>Xylariomycetidae</taxon>
        <taxon>Amphisphaeriales</taxon>
        <taxon>Sporocadaceae</taxon>
        <taxon>Pestalotiopsis</taxon>
    </lineage>
</organism>
<dbReference type="OrthoDB" id="5423371at2759"/>
<keyword evidence="4" id="KW-1185">Reference proteome</keyword>
<feature type="region of interest" description="Disordered" evidence="2">
    <location>
        <begin position="1"/>
        <end position="177"/>
    </location>
</feature>
<feature type="compositionally biased region" description="Polar residues" evidence="2">
    <location>
        <begin position="167"/>
        <end position="177"/>
    </location>
</feature>
<feature type="region of interest" description="Disordered" evidence="2">
    <location>
        <begin position="1122"/>
        <end position="1148"/>
    </location>
</feature>